<dbReference type="PROSITE" id="PS50011">
    <property type="entry name" value="PROTEIN_KINASE_DOM"/>
    <property type="match status" value="1"/>
</dbReference>
<dbReference type="EMBL" id="KF900632">
    <property type="protein sequence ID" value="AIF01855.1"/>
    <property type="molecule type" value="Genomic_DNA"/>
</dbReference>
<evidence type="ECO:0000256" key="1">
    <source>
        <dbReference type="ARBA" id="ARBA00009670"/>
    </source>
</evidence>
<keyword evidence="2" id="KW-1133">Transmembrane helix</keyword>
<dbReference type="Pfam" id="PF03109">
    <property type="entry name" value="ABC1"/>
    <property type="match status" value="1"/>
</dbReference>
<feature type="domain" description="Protein kinase" evidence="3">
    <location>
        <begin position="112"/>
        <end position="434"/>
    </location>
</feature>
<dbReference type="Gene3D" id="1.10.510.10">
    <property type="entry name" value="Transferase(Phosphotransferase) domain 1"/>
    <property type="match status" value="1"/>
</dbReference>
<protein>
    <submittedName>
        <fullName evidence="4">ABC-1 domain-containing protein</fullName>
    </submittedName>
</protein>
<sequence length="516" mass="59271">MVVARTIHVFIKLVPAILALRKDRILWISQEGKDIDEKRFRRNAQRILNTCISLGPVFIKFGQWLSSRADILPQPYLEELSKLQDSVPAVPFEKVKPIIEKDIGKIEEKFDDLDQNSLSGASLGQVHRATKNGQQVIVKVKRPGIEKQVERDLKVLMKIIPFAMKFVDPNLRFSIIPIMKQFGESIHEEMDYTKESENLKKIKKNMEAYDNVVIPEVHDDYSTKNVLTMEYIPGIKITNIEELDKKGIDRQKLVIDVHKVFFTMLLRHSIFHADPHPGNISVRDDGTLILYDFGMVGRLNDETRLRLIRLYLALVEKNPPRTVNAMDELGMLAPDFNREVIEQGINMSIKSMYGKKPDEMEVEALMSLANRTMSKFPFKLPKHLALYLRMSTIIEGIYHTHKVDFKFIKVLRQILEEESLIKDAYIEEIKHSFKRFAKTLDDILTIAPEIKKFMDENRVLQQKNRRGSNTLLSGSILSGAVFFGSAFLFQSNETLGIIGMIVSAVIMGIFVASRNR</sequence>
<proteinExistence type="inferred from homology"/>
<dbReference type="CDD" id="cd05121">
    <property type="entry name" value="ABC1_ADCK3-like"/>
    <property type="match status" value="1"/>
</dbReference>
<dbReference type="PANTHER" id="PTHR10566">
    <property type="entry name" value="CHAPERONE-ACTIVITY OF BC1 COMPLEX CABC1 -RELATED"/>
    <property type="match status" value="1"/>
</dbReference>
<feature type="transmembrane region" description="Helical" evidence="2">
    <location>
        <begin position="495"/>
        <end position="513"/>
    </location>
</feature>
<name>A0A075GF50_9ARCH</name>
<dbReference type="InterPro" id="IPR000719">
    <property type="entry name" value="Prot_kinase_dom"/>
</dbReference>
<dbReference type="GO" id="GO:0005524">
    <property type="term" value="F:ATP binding"/>
    <property type="evidence" value="ECO:0007669"/>
    <property type="project" value="InterPro"/>
</dbReference>
<accession>A0A075GF50</accession>
<evidence type="ECO:0000256" key="2">
    <source>
        <dbReference type="SAM" id="Phobius"/>
    </source>
</evidence>
<reference evidence="4" key="1">
    <citation type="journal article" date="2014" name="Genome Biol. Evol.">
        <title>Pangenome evidence for extensive interdomain horizontal transfer affecting lineage core and shell genes in uncultured planktonic thaumarchaeota and euryarchaeota.</title>
        <authorList>
            <person name="Deschamps P."/>
            <person name="Zivanovic Y."/>
            <person name="Moreira D."/>
            <person name="Rodriguez-Valera F."/>
            <person name="Lopez-Garcia P."/>
        </authorList>
    </citation>
    <scope>NUCLEOTIDE SEQUENCE</scope>
</reference>
<dbReference type="AlphaFoldDB" id="A0A075GF50"/>
<dbReference type="InterPro" id="IPR011009">
    <property type="entry name" value="Kinase-like_dom_sf"/>
</dbReference>
<dbReference type="SUPFAM" id="SSF56112">
    <property type="entry name" value="Protein kinase-like (PK-like)"/>
    <property type="match status" value="1"/>
</dbReference>
<keyword evidence="2" id="KW-0472">Membrane</keyword>
<evidence type="ECO:0000259" key="3">
    <source>
        <dbReference type="PROSITE" id="PS50011"/>
    </source>
</evidence>
<dbReference type="PANTHER" id="PTHR10566:SF113">
    <property type="entry name" value="PROTEIN ACTIVITY OF BC1 COMPLEX KINASE 7, CHLOROPLASTIC"/>
    <property type="match status" value="1"/>
</dbReference>
<organism evidence="4">
    <name type="scientific">uncultured marine thaumarchaeote KM3_150_B03</name>
    <dbReference type="NCBI Taxonomy" id="1456015"/>
    <lineage>
        <taxon>Archaea</taxon>
        <taxon>Nitrososphaerota</taxon>
        <taxon>environmental samples</taxon>
    </lineage>
</organism>
<feature type="transmembrane region" description="Helical" evidence="2">
    <location>
        <begin position="470"/>
        <end position="489"/>
    </location>
</feature>
<dbReference type="InterPro" id="IPR050154">
    <property type="entry name" value="UbiB_kinase"/>
</dbReference>
<keyword evidence="2" id="KW-0812">Transmembrane</keyword>
<dbReference type="GO" id="GO:0004672">
    <property type="term" value="F:protein kinase activity"/>
    <property type="evidence" value="ECO:0007669"/>
    <property type="project" value="InterPro"/>
</dbReference>
<dbReference type="InterPro" id="IPR004147">
    <property type="entry name" value="ABC1_dom"/>
</dbReference>
<evidence type="ECO:0000313" key="4">
    <source>
        <dbReference type="EMBL" id="AIF01855.1"/>
    </source>
</evidence>
<comment type="similarity">
    <text evidence="1">Belongs to the protein kinase superfamily. ADCK protein kinase family.</text>
</comment>